<keyword evidence="3" id="KW-0274">FAD</keyword>
<dbReference type="RefSeq" id="WP_345455296.1">
    <property type="nucleotide sequence ID" value="NZ_BAABRV010000006.1"/>
</dbReference>
<evidence type="ECO:0000256" key="2">
    <source>
        <dbReference type="ARBA" id="ARBA00022630"/>
    </source>
</evidence>
<dbReference type="Pfam" id="PF05199">
    <property type="entry name" value="GMC_oxred_C"/>
    <property type="match status" value="1"/>
</dbReference>
<comment type="caution">
    <text evidence="8">The sequence shown here is derived from an EMBL/GenBank/DDBJ whole genome shotgun (WGS) entry which is preliminary data.</text>
</comment>
<evidence type="ECO:0000313" key="9">
    <source>
        <dbReference type="Proteomes" id="UP001404956"/>
    </source>
</evidence>
<dbReference type="SUPFAM" id="SSF54373">
    <property type="entry name" value="FAD-linked reductases, C-terminal domain"/>
    <property type="match status" value="1"/>
</dbReference>
<reference evidence="8 9" key="1">
    <citation type="submission" date="2024-02" db="EMBL/GenBank/DDBJ databases">
        <title>Deinococcus aluminii NBRC 112889.</title>
        <authorList>
            <person name="Ichikawa N."/>
            <person name="Katano-Makiyama Y."/>
            <person name="Hidaka K."/>
        </authorList>
    </citation>
    <scope>NUCLEOTIDE SEQUENCE [LARGE SCALE GENOMIC DNA]</scope>
    <source>
        <strain evidence="8 9">NBRC 112889</strain>
    </source>
</reference>
<evidence type="ECO:0000259" key="7">
    <source>
        <dbReference type="Pfam" id="PF05199"/>
    </source>
</evidence>
<feature type="domain" description="Glucose-methanol-choline oxidoreductase C-terminal" evidence="7">
    <location>
        <begin position="497"/>
        <end position="619"/>
    </location>
</feature>
<dbReference type="PANTHER" id="PTHR46056:SF12">
    <property type="entry name" value="LONG-CHAIN-ALCOHOL OXIDASE"/>
    <property type="match status" value="1"/>
</dbReference>
<keyword evidence="4" id="KW-0560">Oxidoreductase</keyword>
<comment type="similarity">
    <text evidence="1">Belongs to the GMC oxidoreductase family.</text>
</comment>
<feature type="region of interest" description="Disordered" evidence="5">
    <location>
        <begin position="401"/>
        <end position="461"/>
    </location>
</feature>
<dbReference type="Pfam" id="PF00732">
    <property type="entry name" value="GMC_oxred_N"/>
    <property type="match status" value="1"/>
</dbReference>
<sequence>MPRVHKKVDVVTIGAGWTSSVIGWKLGAAGHSVVALEIGEARWANPDFMHNHDPLRHEIRKALMYDISQETWTWRPNAGLPSLPIRQYGSFHPGRGLGGASVHWTAQFWRFLPADFQHRSHNIARYGQNKIPADMTVQDWPVTYDELEPYYDRVEYDIGASGAAGNLAGQIVPGGNPFEAPRSRPYPLPPHPMMIHAQMFADACNGLGYHPFPQPAGILSQAYRDVSGRVRSGCIYCGYCTRYGCEVDAKTSAVSTHIPAALQTGNYEVRTYCKVRRINVGPDGMATGVTYVDLLTGQEHEQPAEVVLVSSYTLSNVRLLLLSQSAKHPRGVGNDRNMVGKNYTYQLSKTPTTLVFEGHRFNEFAGNGVVQSLIYDFNADNFDHSNVDFIGGASIYTGSGQRDPLTSVTTLPPQGTGRRSGSGAAGGGSQAGAGTQQGGGAGQESGPPKDGQIATAGDVGSVAGRGTEWGQAWKENLRRNWDSTVGIGVQGEIQAYRQNFLDLDPTYKDNFGDPLLRLTFDFYDNERNMYRFLAQRCDQIGRAMNPTRMKTTPDLDPYNIYQYQSTHCTGGAIMGHDPGSSVTNKYGQVWDTPNVFVTGAALYPQNPGANPTETLLALAYMAADAIRDRYFRNPGELLV</sequence>
<dbReference type="Gene3D" id="3.50.50.60">
    <property type="entry name" value="FAD/NAD(P)-binding domain"/>
    <property type="match status" value="2"/>
</dbReference>
<protein>
    <submittedName>
        <fullName evidence="8">Gluconate 2-dehydrogenase flavoprotein</fullName>
    </submittedName>
</protein>
<dbReference type="SUPFAM" id="SSF51905">
    <property type="entry name" value="FAD/NAD(P)-binding domain"/>
    <property type="match status" value="1"/>
</dbReference>
<dbReference type="InterPro" id="IPR000172">
    <property type="entry name" value="GMC_OxRdtase_N"/>
</dbReference>
<evidence type="ECO:0000256" key="1">
    <source>
        <dbReference type="ARBA" id="ARBA00010790"/>
    </source>
</evidence>
<evidence type="ECO:0000256" key="5">
    <source>
        <dbReference type="SAM" id="MobiDB-lite"/>
    </source>
</evidence>
<organism evidence="8 9">
    <name type="scientific">Deinococcus aluminii</name>
    <dbReference type="NCBI Taxonomy" id="1656885"/>
    <lineage>
        <taxon>Bacteria</taxon>
        <taxon>Thermotogati</taxon>
        <taxon>Deinococcota</taxon>
        <taxon>Deinococci</taxon>
        <taxon>Deinococcales</taxon>
        <taxon>Deinococcaceae</taxon>
        <taxon>Deinococcus</taxon>
    </lineage>
</organism>
<dbReference type="Proteomes" id="UP001404956">
    <property type="component" value="Unassembled WGS sequence"/>
</dbReference>
<keyword evidence="2" id="KW-0285">Flavoprotein</keyword>
<feature type="domain" description="Glucose-methanol-choline oxidoreductase N-terminal" evidence="6">
    <location>
        <begin position="231"/>
        <end position="344"/>
    </location>
</feature>
<dbReference type="PANTHER" id="PTHR46056">
    <property type="entry name" value="LONG-CHAIN-ALCOHOL OXIDASE"/>
    <property type="match status" value="1"/>
</dbReference>
<feature type="compositionally biased region" description="Polar residues" evidence="5">
    <location>
        <begin position="401"/>
        <end position="413"/>
    </location>
</feature>
<dbReference type="InterPro" id="IPR007867">
    <property type="entry name" value="GMC_OxRtase_C"/>
</dbReference>
<name>A0ABP9XFP8_9DEIO</name>
<evidence type="ECO:0000313" key="8">
    <source>
        <dbReference type="EMBL" id="GAA5534183.1"/>
    </source>
</evidence>
<dbReference type="InterPro" id="IPR036188">
    <property type="entry name" value="FAD/NAD-bd_sf"/>
</dbReference>
<gene>
    <name evidence="8" type="ORF">Dalu01_02591</name>
</gene>
<feature type="compositionally biased region" description="Gly residues" evidence="5">
    <location>
        <begin position="418"/>
        <end position="443"/>
    </location>
</feature>
<evidence type="ECO:0000259" key="6">
    <source>
        <dbReference type="Pfam" id="PF00732"/>
    </source>
</evidence>
<evidence type="ECO:0000256" key="4">
    <source>
        <dbReference type="ARBA" id="ARBA00023002"/>
    </source>
</evidence>
<evidence type="ECO:0000256" key="3">
    <source>
        <dbReference type="ARBA" id="ARBA00022827"/>
    </source>
</evidence>
<accession>A0ABP9XFP8</accession>
<keyword evidence="9" id="KW-1185">Reference proteome</keyword>
<proteinExistence type="inferred from homology"/>
<dbReference type="EMBL" id="BAABRV010000006">
    <property type="protein sequence ID" value="GAA5534183.1"/>
    <property type="molecule type" value="Genomic_DNA"/>
</dbReference>